<evidence type="ECO:0000313" key="10">
    <source>
        <dbReference type="Proteomes" id="UP000095185"/>
    </source>
</evidence>
<comment type="catalytic activity">
    <reaction evidence="7">
        <text>Endonucleolytic cleavage of RNA, removing 5'-extranucleotides from tRNA precursor.</text>
        <dbReference type="EC" id="3.1.26.5"/>
    </reaction>
</comment>
<keyword evidence="2 7" id="KW-0819">tRNA processing</keyword>
<accession>A0A1D8DA11</accession>
<evidence type="ECO:0000256" key="7">
    <source>
        <dbReference type="HAMAP-Rule" id="MF_00227"/>
    </source>
</evidence>
<dbReference type="GO" id="GO:0000049">
    <property type="term" value="F:tRNA binding"/>
    <property type="evidence" value="ECO:0007669"/>
    <property type="project" value="UniProtKB-UniRule"/>
</dbReference>
<keyword evidence="4 7" id="KW-0255">Endonuclease</keyword>
<dbReference type="InterPro" id="IPR014721">
    <property type="entry name" value="Ribsml_uS5_D2-typ_fold_subgr"/>
</dbReference>
<dbReference type="SUPFAM" id="SSF54211">
    <property type="entry name" value="Ribosomal protein S5 domain 2-like"/>
    <property type="match status" value="1"/>
</dbReference>
<organism evidence="9 10">
    <name type="scientific">Chlorobaculum limnaeum</name>
    <dbReference type="NCBI Taxonomy" id="274537"/>
    <lineage>
        <taxon>Bacteria</taxon>
        <taxon>Pseudomonadati</taxon>
        <taxon>Chlorobiota</taxon>
        <taxon>Chlorobiia</taxon>
        <taxon>Chlorobiales</taxon>
        <taxon>Chlorobiaceae</taxon>
        <taxon>Chlorobaculum</taxon>
    </lineage>
</organism>
<keyword evidence="10" id="KW-1185">Reference proteome</keyword>
<dbReference type="InterPro" id="IPR000100">
    <property type="entry name" value="RNase_P"/>
</dbReference>
<dbReference type="KEGG" id="clz:BIU88_12790"/>
<dbReference type="NCBIfam" id="TIGR00188">
    <property type="entry name" value="rnpA"/>
    <property type="match status" value="1"/>
</dbReference>
<evidence type="ECO:0000256" key="4">
    <source>
        <dbReference type="ARBA" id="ARBA00022759"/>
    </source>
</evidence>
<dbReference type="InterPro" id="IPR020568">
    <property type="entry name" value="Ribosomal_Su5_D2-typ_SF"/>
</dbReference>
<keyword evidence="3 7" id="KW-0540">Nuclease</keyword>
<dbReference type="GO" id="GO:0001682">
    <property type="term" value="P:tRNA 5'-leader removal"/>
    <property type="evidence" value="ECO:0007669"/>
    <property type="project" value="UniProtKB-UniRule"/>
</dbReference>
<evidence type="ECO:0000256" key="6">
    <source>
        <dbReference type="ARBA" id="ARBA00022884"/>
    </source>
</evidence>
<keyword evidence="6 7" id="KW-0694">RNA-binding</keyword>
<dbReference type="AlphaFoldDB" id="A0A1D8DA11"/>
<comment type="function">
    <text evidence="1 7">RNaseP catalyzes the removal of the 5'-leader sequence from pre-tRNA to produce the mature 5'-terminus. It can also cleave other RNA substrates such as 4.5S RNA. The protein component plays an auxiliary but essential role in vivo by binding to the 5'-leader sequence and broadening the substrate specificity of the ribozyme.</text>
</comment>
<reference evidence="9" key="1">
    <citation type="submission" date="2016-09" db="EMBL/GenBank/DDBJ databases">
        <title>Genome sequence of Chlorobaculum limnaeum.</title>
        <authorList>
            <person name="Liu Z."/>
            <person name="Tank M."/>
            <person name="Bryant D.A."/>
        </authorList>
    </citation>
    <scope>NUCLEOTIDE SEQUENCE [LARGE SCALE GENOMIC DNA]</scope>
    <source>
        <strain evidence="9">DSM 1677</strain>
    </source>
</reference>
<evidence type="ECO:0000256" key="1">
    <source>
        <dbReference type="ARBA" id="ARBA00002663"/>
    </source>
</evidence>
<dbReference type="InterPro" id="IPR020539">
    <property type="entry name" value="RNase_P_CS"/>
</dbReference>
<dbReference type="HAMAP" id="MF_00227">
    <property type="entry name" value="RNase_P"/>
    <property type="match status" value="1"/>
</dbReference>
<dbReference type="EC" id="3.1.26.5" evidence="7 8"/>
<dbReference type="PROSITE" id="PS00648">
    <property type="entry name" value="RIBONUCLEASE_P"/>
    <property type="match status" value="1"/>
</dbReference>
<keyword evidence="5 7" id="KW-0378">Hydrolase</keyword>
<dbReference type="EMBL" id="CP017305">
    <property type="protein sequence ID" value="AOS84929.1"/>
    <property type="molecule type" value="Genomic_DNA"/>
</dbReference>
<dbReference type="RefSeq" id="WP_069811233.1">
    <property type="nucleotide sequence ID" value="NZ_CP017305.1"/>
</dbReference>
<protein>
    <recommendedName>
        <fullName evidence="7 8">Ribonuclease P protein component</fullName>
        <shortName evidence="7">RNase P protein</shortName>
        <shortName evidence="7">RNaseP protein</shortName>
        <ecNumber evidence="7 8">3.1.26.5</ecNumber>
    </recommendedName>
    <alternativeName>
        <fullName evidence="7">Protein C5</fullName>
    </alternativeName>
</protein>
<gene>
    <name evidence="7" type="primary">rnpA</name>
    <name evidence="9" type="ORF">BIU88_12790</name>
</gene>
<comment type="subunit">
    <text evidence="7">Consists of a catalytic RNA component (M1 or rnpB) and a protein subunit.</text>
</comment>
<dbReference type="STRING" id="274537.BIU88_12790"/>
<evidence type="ECO:0000256" key="2">
    <source>
        <dbReference type="ARBA" id="ARBA00022694"/>
    </source>
</evidence>
<comment type="similarity">
    <text evidence="7">Belongs to the RnpA family.</text>
</comment>
<evidence type="ECO:0000256" key="5">
    <source>
        <dbReference type="ARBA" id="ARBA00022801"/>
    </source>
</evidence>
<evidence type="ECO:0000256" key="3">
    <source>
        <dbReference type="ARBA" id="ARBA00022722"/>
    </source>
</evidence>
<evidence type="ECO:0000313" key="9">
    <source>
        <dbReference type="EMBL" id="AOS84929.1"/>
    </source>
</evidence>
<dbReference type="Gene3D" id="3.30.230.10">
    <property type="match status" value="1"/>
</dbReference>
<dbReference type="GO" id="GO:0004526">
    <property type="term" value="F:ribonuclease P activity"/>
    <property type="evidence" value="ECO:0007669"/>
    <property type="project" value="UniProtKB-UniRule"/>
</dbReference>
<dbReference type="Proteomes" id="UP000095185">
    <property type="component" value="Chromosome"/>
</dbReference>
<name>A0A1D8DA11_CHLLM</name>
<sequence>MFSEKRANALPKSEIVRGKSAISRLFNKGSRLKGGSLLLVFFSSPSRPVDQADRTPVRVLFTVGKKLVPGAVDRNRIKRLMREAYRLEKSILSEAVSSESRKDGHQLFLAFLYRGRADAIPSQERFRAEIRYLLKNLLSNRLPQVREDDRVE</sequence>
<dbReference type="OrthoDB" id="1524972at2"/>
<evidence type="ECO:0000256" key="8">
    <source>
        <dbReference type="NCBIfam" id="TIGR00188"/>
    </source>
</evidence>
<dbReference type="Pfam" id="PF00825">
    <property type="entry name" value="Ribonuclease_P"/>
    <property type="match status" value="1"/>
</dbReference>
<proteinExistence type="inferred from homology"/>